<evidence type="ECO:0000256" key="5">
    <source>
        <dbReference type="ARBA" id="ARBA00023002"/>
    </source>
</evidence>
<evidence type="ECO:0000256" key="2">
    <source>
        <dbReference type="ARBA" id="ARBA00009347"/>
    </source>
</evidence>
<evidence type="ECO:0000259" key="9">
    <source>
        <dbReference type="Pfam" id="PF02771"/>
    </source>
</evidence>
<evidence type="ECO:0000259" key="8">
    <source>
        <dbReference type="Pfam" id="PF02770"/>
    </source>
</evidence>
<evidence type="ECO:0000256" key="6">
    <source>
        <dbReference type="RuleBase" id="RU362125"/>
    </source>
</evidence>
<evidence type="ECO:0000313" key="10">
    <source>
        <dbReference type="EMBL" id="SCM81913.1"/>
    </source>
</evidence>
<dbReference type="InterPro" id="IPR006089">
    <property type="entry name" value="Acyl-CoA_DH_CS"/>
</dbReference>
<dbReference type="InterPro" id="IPR013786">
    <property type="entry name" value="AcylCoA_DH/ox_N"/>
</dbReference>
<keyword evidence="4 6" id="KW-0274">FAD</keyword>
<dbReference type="PANTHER" id="PTHR43884:SF12">
    <property type="entry name" value="ISOVALERYL-COA DEHYDROGENASE, MITOCHONDRIAL-RELATED"/>
    <property type="match status" value="1"/>
</dbReference>
<dbReference type="Gene3D" id="1.20.140.10">
    <property type="entry name" value="Butyryl-CoA Dehydrogenase, subunit A, domain 3"/>
    <property type="match status" value="1"/>
</dbReference>
<comment type="similarity">
    <text evidence="2 6">Belongs to the acyl-CoA dehydrogenase family.</text>
</comment>
<dbReference type="GO" id="GO:0003995">
    <property type="term" value="F:acyl-CoA dehydrogenase activity"/>
    <property type="evidence" value="ECO:0007669"/>
    <property type="project" value="InterPro"/>
</dbReference>
<sequence length="383" mass="42823">MNFNLTEEQELLLDSLRELVAREVTEEDIKRWYEEHAVSDKFSKAFVEAGFGFLGIPEEYGGTPADITTIMLVAEELTRLTAGTFPFLSNCLNMYDMVEFGTAEQIKMTMDVYNKTGKAAFLLAISEPQAGSDNMAMTTTAVKKNGKVYLNGTKTWVTHGGVAPYSLVVAKDENSDLDNKNMSMWLFPSDTPGVKFAPLHKIGQTTTNFAEMYLDNVEIDENCMVGIPGKGFFQLMKNFEVERLLICAFSLGLAQASMDDAAAYANQRTQFGKKIGSFQMISDMLCEMEINIKNMRNLLYETAWRHDNGMSIRLESALAKKYIGKTATKVCSDAMQIFGGLGYTTETRVSRAWKDARGWEFAGGTEQIMTHVAGREILKKYTK</sequence>
<evidence type="ECO:0000256" key="3">
    <source>
        <dbReference type="ARBA" id="ARBA00022630"/>
    </source>
</evidence>
<keyword evidence="3 6" id="KW-0285">Flavoprotein</keyword>
<reference evidence="10" key="1">
    <citation type="submission" date="2016-08" db="EMBL/GenBank/DDBJ databases">
        <authorList>
            <person name="Seilhamer J.J."/>
        </authorList>
    </citation>
    <scope>NUCLEOTIDE SEQUENCE</scope>
    <source>
        <strain evidence="10">86</strain>
    </source>
</reference>
<protein>
    <submittedName>
        <fullName evidence="10">Putative acyl-CoA dehydrogenase</fullName>
    </submittedName>
</protein>
<dbReference type="NCBIfam" id="NF008997">
    <property type="entry name" value="PRK12341.1"/>
    <property type="match status" value="1"/>
</dbReference>
<keyword evidence="5 6" id="KW-0560">Oxidoreductase</keyword>
<dbReference type="FunFam" id="1.20.140.10:FF:000001">
    <property type="entry name" value="Acyl-CoA dehydrogenase"/>
    <property type="match status" value="1"/>
</dbReference>
<dbReference type="Gene3D" id="1.10.540.10">
    <property type="entry name" value="Acyl-CoA dehydrogenase/oxidase, N-terminal domain"/>
    <property type="match status" value="1"/>
</dbReference>
<dbReference type="InterPro" id="IPR009100">
    <property type="entry name" value="AcylCoA_DH/oxidase_NM_dom_sf"/>
</dbReference>
<dbReference type="SUPFAM" id="SSF56645">
    <property type="entry name" value="Acyl-CoA dehydrogenase NM domain-like"/>
    <property type="match status" value="1"/>
</dbReference>
<dbReference type="InterPro" id="IPR006091">
    <property type="entry name" value="Acyl-CoA_Oxase/DH_mid-dom"/>
</dbReference>
<dbReference type="PROSITE" id="PS00072">
    <property type="entry name" value="ACYL_COA_DH_1"/>
    <property type="match status" value="1"/>
</dbReference>
<gene>
    <name evidence="10" type="primary">ydiO</name>
    <name evidence="10" type="ORF">KL86SPO_40398</name>
</gene>
<dbReference type="EMBL" id="FMJE01000004">
    <property type="protein sequence ID" value="SCM81913.1"/>
    <property type="molecule type" value="Genomic_DNA"/>
</dbReference>
<dbReference type="SUPFAM" id="SSF47203">
    <property type="entry name" value="Acyl-CoA dehydrogenase C-terminal domain-like"/>
    <property type="match status" value="1"/>
</dbReference>
<dbReference type="PIRSF" id="PIRSF016578">
    <property type="entry name" value="HsaA"/>
    <property type="match status" value="1"/>
</dbReference>
<proteinExistence type="inferred from homology"/>
<dbReference type="RefSeq" id="WP_288184762.1">
    <property type="nucleotide sequence ID" value="NZ_LT608335.1"/>
</dbReference>
<evidence type="ECO:0000259" key="7">
    <source>
        <dbReference type="Pfam" id="PF00441"/>
    </source>
</evidence>
<organism evidence="10">
    <name type="scientific">uncultured Sporomusa sp</name>
    <dbReference type="NCBI Taxonomy" id="307249"/>
    <lineage>
        <taxon>Bacteria</taxon>
        <taxon>Bacillati</taxon>
        <taxon>Bacillota</taxon>
        <taxon>Negativicutes</taxon>
        <taxon>Selenomonadales</taxon>
        <taxon>Sporomusaceae</taxon>
        <taxon>Sporomusa</taxon>
        <taxon>environmental samples</taxon>
    </lineage>
</organism>
<dbReference type="Pfam" id="PF00441">
    <property type="entry name" value="Acyl-CoA_dh_1"/>
    <property type="match status" value="1"/>
</dbReference>
<feature type="domain" description="Acyl-CoA dehydrogenase/oxidase C-terminal" evidence="7">
    <location>
        <begin position="229"/>
        <end position="377"/>
    </location>
</feature>
<accession>A0A212LWI6</accession>
<dbReference type="InterPro" id="IPR009075">
    <property type="entry name" value="AcylCo_DH/oxidase_C"/>
</dbReference>
<feature type="domain" description="Acyl-CoA dehydrogenase/oxidase N-terminal" evidence="9">
    <location>
        <begin position="6"/>
        <end position="107"/>
    </location>
</feature>
<comment type="cofactor">
    <cofactor evidence="1 6">
        <name>FAD</name>
        <dbReference type="ChEBI" id="CHEBI:57692"/>
    </cofactor>
</comment>
<evidence type="ECO:0000256" key="4">
    <source>
        <dbReference type="ARBA" id="ARBA00022827"/>
    </source>
</evidence>
<dbReference type="PANTHER" id="PTHR43884">
    <property type="entry name" value="ACYL-COA DEHYDROGENASE"/>
    <property type="match status" value="1"/>
</dbReference>
<dbReference type="Pfam" id="PF02771">
    <property type="entry name" value="Acyl-CoA_dh_N"/>
    <property type="match status" value="1"/>
</dbReference>
<dbReference type="CDD" id="cd00567">
    <property type="entry name" value="ACAD"/>
    <property type="match status" value="1"/>
</dbReference>
<dbReference type="Pfam" id="PF02770">
    <property type="entry name" value="Acyl-CoA_dh_M"/>
    <property type="match status" value="1"/>
</dbReference>
<feature type="domain" description="Acyl-CoA oxidase/dehydrogenase middle" evidence="8">
    <location>
        <begin position="123"/>
        <end position="217"/>
    </location>
</feature>
<dbReference type="Gene3D" id="2.40.110.10">
    <property type="entry name" value="Butyryl-CoA Dehydrogenase, subunit A, domain 2"/>
    <property type="match status" value="1"/>
</dbReference>
<dbReference type="InterPro" id="IPR037069">
    <property type="entry name" value="AcylCoA_DH/ox_N_sf"/>
</dbReference>
<dbReference type="AlphaFoldDB" id="A0A212LWI6"/>
<dbReference type="GO" id="GO:0050660">
    <property type="term" value="F:flavin adenine dinucleotide binding"/>
    <property type="evidence" value="ECO:0007669"/>
    <property type="project" value="InterPro"/>
</dbReference>
<dbReference type="PROSITE" id="PS00073">
    <property type="entry name" value="ACYL_COA_DH_2"/>
    <property type="match status" value="1"/>
</dbReference>
<evidence type="ECO:0000256" key="1">
    <source>
        <dbReference type="ARBA" id="ARBA00001974"/>
    </source>
</evidence>
<dbReference type="InterPro" id="IPR046373">
    <property type="entry name" value="Acyl-CoA_Oxase/DH_mid-dom_sf"/>
</dbReference>
<dbReference type="InterPro" id="IPR036250">
    <property type="entry name" value="AcylCo_DH-like_C"/>
</dbReference>
<name>A0A212LWI6_9FIRM</name>